<dbReference type="EMBL" id="FOEN01000001">
    <property type="protein sequence ID" value="SEP56109.1"/>
    <property type="molecule type" value="Genomic_DNA"/>
</dbReference>
<sequence>MSFQQEAELKGFDRVFKVSPACKAYTLRDNGFMKTNSGNHVYKRDMNVDHKQGLILKVMVNKDLDGLSIATVSHNELKRIDVSKLDNNAMLVEKINFIFDGFIDRNVLVEVK</sequence>
<dbReference type="STRING" id="89093.SAMN04488558_10127"/>
<dbReference type="Gene3D" id="3.30.1820.10">
    <property type="entry name" value="Lp2179-like"/>
    <property type="match status" value="1"/>
</dbReference>
<protein>
    <submittedName>
        <fullName evidence="1">Putative amino acid metabolism</fullName>
    </submittedName>
</protein>
<dbReference type="SUPFAM" id="SSF160800">
    <property type="entry name" value="Lp2179-like"/>
    <property type="match status" value="1"/>
</dbReference>
<dbReference type="InterPro" id="IPR014965">
    <property type="entry name" value="Amino_acid_metab_prot_put"/>
</dbReference>
<reference evidence="1 2" key="1">
    <citation type="submission" date="2016-10" db="EMBL/GenBank/DDBJ databases">
        <authorList>
            <person name="de Groot N.N."/>
        </authorList>
    </citation>
    <scope>NUCLEOTIDE SEQUENCE [LARGE SCALE GENOMIC DNA]</scope>
    <source>
        <strain evidence="1 2">DSM 15695</strain>
    </source>
</reference>
<dbReference type="AlphaFoldDB" id="A0A1H8YVG7"/>
<dbReference type="RefSeq" id="WP_092569535.1">
    <property type="nucleotide sequence ID" value="NZ_CALUDV010000012.1"/>
</dbReference>
<dbReference type="OrthoDB" id="2166222at2"/>
<accession>A0A1H8YVG7</accession>
<dbReference type="Proteomes" id="UP000198833">
    <property type="component" value="Unassembled WGS sequence"/>
</dbReference>
<name>A0A1H8YVG7_9LACT</name>
<evidence type="ECO:0000313" key="1">
    <source>
        <dbReference type="EMBL" id="SEP56109.1"/>
    </source>
</evidence>
<proteinExistence type="predicted"/>
<dbReference type="InterPro" id="IPR035942">
    <property type="entry name" value="Lp2179-like_sf"/>
</dbReference>
<keyword evidence="2" id="KW-1185">Reference proteome</keyword>
<gene>
    <name evidence="1" type="ORF">SAMN04488558_10127</name>
</gene>
<evidence type="ECO:0000313" key="2">
    <source>
        <dbReference type="Proteomes" id="UP000198833"/>
    </source>
</evidence>
<organism evidence="1 2">
    <name type="scientific">Ignavigranum ruoffiae</name>
    <dbReference type="NCBI Taxonomy" id="89093"/>
    <lineage>
        <taxon>Bacteria</taxon>
        <taxon>Bacillati</taxon>
        <taxon>Bacillota</taxon>
        <taxon>Bacilli</taxon>
        <taxon>Lactobacillales</taxon>
        <taxon>Aerococcaceae</taxon>
        <taxon>Ignavigranum</taxon>
    </lineage>
</organism>
<dbReference type="Pfam" id="PF08866">
    <property type="entry name" value="DUF1831"/>
    <property type="match status" value="1"/>
</dbReference>